<proteinExistence type="predicted"/>
<accession>A0A218Y2U2</accession>
<sequence>MTSDGGVHGLVAAGQRRKKKKHISLFRGWAFFSSDGVGAVKKEQEQSMEVADFRREEGKKKKRKGKEMEKGGQPIMGWPAIYSIYLG</sequence>
<dbReference type="EMBL" id="MTKT01000527">
    <property type="protein sequence ID" value="OWM90862.1"/>
    <property type="molecule type" value="Genomic_DNA"/>
</dbReference>
<feature type="compositionally biased region" description="Basic and acidic residues" evidence="1">
    <location>
        <begin position="44"/>
        <end position="59"/>
    </location>
</feature>
<reference evidence="3" key="1">
    <citation type="journal article" date="2017" name="Plant J.">
        <title>The pomegranate (Punica granatum L.) genome and the genomics of punicalagin biosynthesis.</title>
        <authorList>
            <person name="Qin G."/>
            <person name="Xu C."/>
            <person name="Ming R."/>
            <person name="Tang H."/>
            <person name="Guyot R."/>
            <person name="Kramer E.M."/>
            <person name="Hu Y."/>
            <person name="Yi X."/>
            <person name="Qi Y."/>
            <person name="Xu X."/>
            <person name="Gao Z."/>
            <person name="Pan H."/>
            <person name="Jian J."/>
            <person name="Tian Y."/>
            <person name="Yue Z."/>
            <person name="Xu Y."/>
        </authorList>
    </citation>
    <scope>NUCLEOTIDE SEQUENCE [LARGE SCALE GENOMIC DNA]</scope>
    <source>
        <strain evidence="3">cv. Dabenzi</strain>
    </source>
</reference>
<evidence type="ECO:0000313" key="2">
    <source>
        <dbReference type="EMBL" id="OWM90862.1"/>
    </source>
</evidence>
<name>A0A218Y2U2_PUNGR</name>
<organism evidence="2 3">
    <name type="scientific">Punica granatum</name>
    <name type="common">Pomegranate</name>
    <dbReference type="NCBI Taxonomy" id="22663"/>
    <lineage>
        <taxon>Eukaryota</taxon>
        <taxon>Viridiplantae</taxon>
        <taxon>Streptophyta</taxon>
        <taxon>Embryophyta</taxon>
        <taxon>Tracheophyta</taxon>
        <taxon>Spermatophyta</taxon>
        <taxon>Magnoliopsida</taxon>
        <taxon>eudicotyledons</taxon>
        <taxon>Gunneridae</taxon>
        <taxon>Pentapetalae</taxon>
        <taxon>rosids</taxon>
        <taxon>malvids</taxon>
        <taxon>Myrtales</taxon>
        <taxon>Lythraceae</taxon>
        <taxon>Punica</taxon>
    </lineage>
</organism>
<feature type="region of interest" description="Disordered" evidence="1">
    <location>
        <begin position="44"/>
        <end position="72"/>
    </location>
</feature>
<evidence type="ECO:0000256" key="1">
    <source>
        <dbReference type="SAM" id="MobiDB-lite"/>
    </source>
</evidence>
<comment type="caution">
    <text evidence="2">The sequence shown here is derived from an EMBL/GenBank/DDBJ whole genome shotgun (WGS) entry which is preliminary data.</text>
</comment>
<evidence type="ECO:0000313" key="3">
    <source>
        <dbReference type="Proteomes" id="UP000197138"/>
    </source>
</evidence>
<protein>
    <submittedName>
        <fullName evidence="2">Uncharacterized protein</fullName>
    </submittedName>
</protein>
<dbReference type="Proteomes" id="UP000197138">
    <property type="component" value="Unassembled WGS sequence"/>
</dbReference>
<dbReference type="AlphaFoldDB" id="A0A218Y2U2"/>
<gene>
    <name evidence="2" type="ORF">CDL15_Pgr027349</name>
</gene>